<comment type="caution">
    <text evidence="1">The sequence shown here is derived from an EMBL/GenBank/DDBJ whole genome shotgun (WGS) entry which is preliminary data.</text>
</comment>
<name>A0A4S4LL60_9AGAM</name>
<dbReference type="Proteomes" id="UP000308199">
    <property type="component" value="Unassembled WGS sequence"/>
</dbReference>
<dbReference type="OrthoDB" id="2803918at2759"/>
<organism evidence="1 2">
    <name type="scientific">Phellinidium pouzarii</name>
    <dbReference type="NCBI Taxonomy" id="167371"/>
    <lineage>
        <taxon>Eukaryota</taxon>
        <taxon>Fungi</taxon>
        <taxon>Dikarya</taxon>
        <taxon>Basidiomycota</taxon>
        <taxon>Agaricomycotina</taxon>
        <taxon>Agaricomycetes</taxon>
        <taxon>Hymenochaetales</taxon>
        <taxon>Hymenochaetaceae</taxon>
        <taxon>Phellinidium</taxon>
    </lineage>
</organism>
<proteinExistence type="predicted"/>
<reference evidence="1 2" key="1">
    <citation type="submission" date="2019-02" db="EMBL/GenBank/DDBJ databases">
        <title>Genome sequencing of the rare red list fungi Phellinidium pouzarii.</title>
        <authorList>
            <person name="Buettner E."/>
            <person name="Kellner H."/>
        </authorList>
    </citation>
    <scope>NUCLEOTIDE SEQUENCE [LARGE SCALE GENOMIC DNA]</scope>
    <source>
        <strain evidence="1 2">DSM 108285</strain>
    </source>
</reference>
<sequence length="341" mass="37467">MLSDALRLFSSYEKLMLASTIRSSQPDSQALWKPLLSSSVEVLRALGNVLHMVVHSRSTLKEPLKILRGVDSILHSVMACVFSIPAFTEKIKTVNKVPHPCSQKCDLTSALDIFFGTLALDLVIPIVKSFGRLSQEIYLSALRGTRHQKQISHSDGVSGVLPPCLDIRPDLSAMVKGILSTMYSYDGEIIVSSSGEFSEAVLLSALAEISRTWNLSVPIDKSADVQFGLQSLLVAKPNRSERVHRLVRKDVLWYLCIVVHDCLSIKAPSRIDVVGNPTIHTTTLIRTRLEDAISELLVHCTSNLHSEFGTAGTPAMYEVEKGMLMGIVERAYLGDLLKSGL</sequence>
<keyword evidence="2" id="KW-1185">Reference proteome</keyword>
<protein>
    <submittedName>
        <fullName evidence="1">Uncharacterized protein</fullName>
    </submittedName>
</protein>
<dbReference type="AlphaFoldDB" id="A0A4S4LL60"/>
<evidence type="ECO:0000313" key="1">
    <source>
        <dbReference type="EMBL" id="THH12138.1"/>
    </source>
</evidence>
<dbReference type="EMBL" id="SGPK01000003">
    <property type="protein sequence ID" value="THH12138.1"/>
    <property type="molecule type" value="Genomic_DNA"/>
</dbReference>
<gene>
    <name evidence="1" type="ORF">EW145_g169</name>
</gene>
<accession>A0A4S4LL60</accession>
<evidence type="ECO:0000313" key="2">
    <source>
        <dbReference type="Proteomes" id="UP000308199"/>
    </source>
</evidence>